<comment type="caution">
    <text evidence="1">The sequence shown here is derived from an EMBL/GenBank/DDBJ whole genome shotgun (WGS) entry which is preliminary data.</text>
</comment>
<dbReference type="Proteomes" id="UP000430519">
    <property type="component" value="Unassembled WGS sequence"/>
</dbReference>
<organism evidence="1 2">
    <name type="scientific">Deinococcus xianganensis</name>
    <dbReference type="NCBI Taxonomy" id="1507289"/>
    <lineage>
        <taxon>Bacteria</taxon>
        <taxon>Thermotogati</taxon>
        <taxon>Deinococcota</taxon>
        <taxon>Deinococci</taxon>
        <taxon>Deinococcales</taxon>
        <taxon>Deinococcaceae</taxon>
        <taxon>Deinococcus</taxon>
    </lineage>
</organism>
<evidence type="ECO:0000313" key="2">
    <source>
        <dbReference type="Proteomes" id="UP000430519"/>
    </source>
</evidence>
<gene>
    <name evidence="1" type="ORF">GLX28_05970</name>
</gene>
<dbReference type="EMBL" id="WVHK01000014">
    <property type="protein sequence ID" value="MXV19178.1"/>
    <property type="molecule type" value="Genomic_DNA"/>
</dbReference>
<name>A0A6I4YE19_9DEIO</name>
<dbReference type="Pfam" id="PF14390">
    <property type="entry name" value="DUF4420"/>
    <property type="match status" value="1"/>
</dbReference>
<sequence>MQAGADVVMRASLTLGGGVTLLCLRGGVCGEGELALRLPLETDVHRLLESWIGLKLERNTGDPFPGQQVIRIAPADTGYRDIYSRLADDIHDHLQDVAGGDTVVRTLLARLRLWSSFLRRSGGVPDGRTVRGLFAELSALEQFLVPAVGWATALGLWTGPSGTPQDITGDRLAMDVKATQVGDQLVTISSIEQLDPPGTRAVRLLQAQLSEGDGESLQALVSRLQILADAAGAGHMFAARIDRVGMTAQALDALFEQPMQVLSWVLHRADDPGFPALRRTALPSGIVNASYRIDLSRSTATPADLSELPALLVQTPPGEGA</sequence>
<dbReference type="InterPro" id="IPR025534">
    <property type="entry name" value="DUF4420"/>
</dbReference>
<proteinExistence type="predicted"/>
<evidence type="ECO:0000313" key="1">
    <source>
        <dbReference type="EMBL" id="MXV19178.1"/>
    </source>
</evidence>
<protein>
    <submittedName>
        <fullName evidence="1">PD-(D/E)XK motif protein</fullName>
    </submittedName>
</protein>
<dbReference type="RefSeq" id="WP_160977661.1">
    <property type="nucleotide sequence ID" value="NZ_WVHK01000014.1"/>
</dbReference>
<keyword evidence="2" id="KW-1185">Reference proteome</keyword>
<reference evidence="1 2" key="1">
    <citation type="submission" date="2019-11" db="EMBL/GenBank/DDBJ databases">
        <title>Genome sequence of Deinococcus xianganensis Y35, AI-2 producing algicidal bacterium, isolated from lake water.</title>
        <authorList>
            <person name="Li Y."/>
        </authorList>
    </citation>
    <scope>NUCLEOTIDE SEQUENCE [LARGE SCALE GENOMIC DNA]</scope>
    <source>
        <strain evidence="1 2">Y35</strain>
    </source>
</reference>
<dbReference type="AlphaFoldDB" id="A0A6I4YE19"/>
<accession>A0A6I4YE19</accession>